<sequence>MDTCPEATKLALDLSKQLITLSTGSVALSITFFKDVITNNQHKRAFLYSSWILFALTLVVGLLVHMTITGRMAQASSENLAVALAPDVRIVIGIQILFFICAILSFITYAIRNLRGVD</sequence>
<name>A0ABW4ZC25_9BACT</name>
<reference evidence="3" key="1">
    <citation type="journal article" date="2019" name="Int. J. Syst. Evol. Microbiol.">
        <title>The Global Catalogue of Microorganisms (GCM) 10K type strain sequencing project: providing services to taxonomists for standard genome sequencing and annotation.</title>
        <authorList>
            <consortium name="The Broad Institute Genomics Platform"/>
            <consortium name="The Broad Institute Genome Sequencing Center for Infectious Disease"/>
            <person name="Wu L."/>
            <person name="Ma J."/>
        </authorList>
    </citation>
    <scope>NUCLEOTIDE SEQUENCE [LARGE SCALE GENOMIC DNA]</scope>
    <source>
        <strain evidence="3">CCUG 57942</strain>
    </source>
</reference>
<keyword evidence="1" id="KW-0812">Transmembrane</keyword>
<keyword evidence="1" id="KW-1133">Transmembrane helix</keyword>
<organism evidence="2 3">
    <name type="scientific">Rubritalea tangerina</name>
    <dbReference type="NCBI Taxonomy" id="430798"/>
    <lineage>
        <taxon>Bacteria</taxon>
        <taxon>Pseudomonadati</taxon>
        <taxon>Verrucomicrobiota</taxon>
        <taxon>Verrucomicrobiia</taxon>
        <taxon>Verrucomicrobiales</taxon>
        <taxon>Rubritaleaceae</taxon>
        <taxon>Rubritalea</taxon>
    </lineage>
</organism>
<evidence type="ECO:0000313" key="3">
    <source>
        <dbReference type="Proteomes" id="UP001597389"/>
    </source>
</evidence>
<dbReference type="EMBL" id="JBHUJB010000046">
    <property type="protein sequence ID" value="MFD2159443.1"/>
    <property type="molecule type" value="Genomic_DNA"/>
</dbReference>
<evidence type="ECO:0008006" key="4">
    <source>
        <dbReference type="Google" id="ProtNLM"/>
    </source>
</evidence>
<protein>
    <recommendedName>
        <fullName evidence="4">DUF202 domain-containing protein</fullName>
    </recommendedName>
</protein>
<comment type="caution">
    <text evidence="2">The sequence shown here is derived from an EMBL/GenBank/DDBJ whole genome shotgun (WGS) entry which is preliminary data.</text>
</comment>
<keyword evidence="3" id="KW-1185">Reference proteome</keyword>
<gene>
    <name evidence="2" type="ORF">ACFSW8_11070</name>
</gene>
<dbReference type="Proteomes" id="UP001597389">
    <property type="component" value="Unassembled WGS sequence"/>
</dbReference>
<evidence type="ECO:0000256" key="1">
    <source>
        <dbReference type="SAM" id="Phobius"/>
    </source>
</evidence>
<dbReference type="RefSeq" id="WP_377086164.1">
    <property type="nucleotide sequence ID" value="NZ_JBHSJL010000014.1"/>
</dbReference>
<accession>A0ABW4ZC25</accession>
<evidence type="ECO:0000313" key="2">
    <source>
        <dbReference type="EMBL" id="MFD2159443.1"/>
    </source>
</evidence>
<feature type="transmembrane region" description="Helical" evidence="1">
    <location>
        <begin position="45"/>
        <end position="68"/>
    </location>
</feature>
<keyword evidence="1" id="KW-0472">Membrane</keyword>
<feature type="transmembrane region" description="Helical" evidence="1">
    <location>
        <begin position="88"/>
        <end position="111"/>
    </location>
</feature>
<proteinExistence type="predicted"/>